<keyword evidence="2" id="KW-1185">Reference proteome</keyword>
<comment type="caution">
    <text evidence="1">The sequence shown here is derived from an EMBL/GenBank/DDBJ whole genome shotgun (WGS) entry which is preliminary data.</text>
</comment>
<gene>
    <name evidence="1" type="ORF">B0H16DRAFT_1520712</name>
</gene>
<dbReference type="EMBL" id="JARKIB010000021">
    <property type="protein sequence ID" value="KAJ7767774.1"/>
    <property type="molecule type" value="Genomic_DNA"/>
</dbReference>
<evidence type="ECO:0008006" key="3">
    <source>
        <dbReference type="Google" id="ProtNLM"/>
    </source>
</evidence>
<accession>A0AAD7JR49</accession>
<evidence type="ECO:0000313" key="2">
    <source>
        <dbReference type="Proteomes" id="UP001215598"/>
    </source>
</evidence>
<proteinExistence type="predicted"/>
<dbReference type="AlphaFoldDB" id="A0AAD7JR49"/>
<protein>
    <recommendedName>
        <fullName evidence="3">BRCT domain-containing protein</fullName>
    </recommendedName>
</protein>
<evidence type="ECO:0000313" key="1">
    <source>
        <dbReference type="EMBL" id="KAJ7767774.1"/>
    </source>
</evidence>
<dbReference type="Proteomes" id="UP001215598">
    <property type="component" value="Unassembled WGS sequence"/>
</dbReference>
<feature type="non-terminal residue" evidence="1">
    <location>
        <position position="163"/>
    </location>
</feature>
<name>A0AAD7JR49_9AGAR</name>
<organism evidence="1 2">
    <name type="scientific">Mycena metata</name>
    <dbReference type="NCBI Taxonomy" id="1033252"/>
    <lineage>
        <taxon>Eukaryota</taxon>
        <taxon>Fungi</taxon>
        <taxon>Dikarya</taxon>
        <taxon>Basidiomycota</taxon>
        <taxon>Agaricomycotina</taxon>
        <taxon>Agaricomycetes</taxon>
        <taxon>Agaricomycetidae</taxon>
        <taxon>Agaricales</taxon>
        <taxon>Marasmiineae</taxon>
        <taxon>Mycenaceae</taxon>
        <taxon>Mycena</taxon>
    </lineage>
</organism>
<sequence length="163" mass="18644">MCAREEEKEGLKAILVTPEWVYSSVKAGNKQPSNLILLLTRSGDVLFFDYHFGSRVISKTELDFPASDSFRPLHVSHRWVLVECLVQAFLLPTAPFEFSPFHEHNNPSFSAARRFCQSILSPTNAHTTVSISRRTIRLRGPRLPVLPFEVLAKIFIEFRDMIL</sequence>
<reference evidence="1" key="1">
    <citation type="submission" date="2023-03" db="EMBL/GenBank/DDBJ databases">
        <title>Massive genome expansion in bonnet fungi (Mycena s.s.) driven by repeated elements and novel gene families across ecological guilds.</title>
        <authorList>
            <consortium name="Lawrence Berkeley National Laboratory"/>
            <person name="Harder C.B."/>
            <person name="Miyauchi S."/>
            <person name="Viragh M."/>
            <person name="Kuo A."/>
            <person name="Thoen E."/>
            <person name="Andreopoulos B."/>
            <person name="Lu D."/>
            <person name="Skrede I."/>
            <person name="Drula E."/>
            <person name="Henrissat B."/>
            <person name="Morin E."/>
            <person name="Kohler A."/>
            <person name="Barry K."/>
            <person name="LaButti K."/>
            <person name="Morin E."/>
            <person name="Salamov A."/>
            <person name="Lipzen A."/>
            <person name="Mereny Z."/>
            <person name="Hegedus B."/>
            <person name="Baldrian P."/>
            <person name="Stursova M."/>
            <person name="Weitz H."/>
            <person name="Taylor A."/>
            <person name="Grigoriev I.V."/>
            <person name="Nagy L.G."/>
            <person name="Martin F."/>
            <person name="Kauserud H."/>
        </authorList>
    </citation>
    <scope>NUCLEOTIDE SEQUENCE</scope>
    <source>
        <strain evidence="1">CBHHK182m</strain>
    </source>
</reference>